<evidence type="ECO:0000313" key="5">
    <source>
        <dbReference type="Proteomes" id="UP000606274"/>
    </source>
</evidence>
<gene>
    <name evidence="4" type="ORF">HF521_017342</name>
</gene>
<dbReference type="EMBL" id="JABFDY010000004">
    <property type="protein sequence ID" value="KAF7708285.1"/>
    <property type="molecule type" value="Genomic_DNA"/>
</dbReference>
<dbReference type="SUPFAM" id="SSF48726">
    <property type="entry name" value="Immunoglobulin"/>
    <property type="match status" value="3"/>
</dbReference>
<dbReference type="PROSITE" id="PS50835">
    <property type="entry name" value="IG_LIKE"/>
    <property type="match status" value="2"/>
</dbReference>
<name>A0A8T0BMZ1_SILME</name>
<keyword evidence="5" id="KW-1185">Reference proteome</keyword>
<evidence type="ECO:0000259" key="3">
    <source>
        <dbReference type="PROSITE" id="PS50835"/>
    </source>
</evidence>
<dbReference type="SMART" id="SM00409">
    <property type="entry name" value="IG"/>
    <property type="match status" value="2"/>
</dbReference>
<organism evidence="4 5">
    <name type="scientific">Silurus meridionalis</name>
    <name type="common">Southern catfish</name>
    <name type="synonym">Silurus soldatovi meridionalis</name>
    <dbReference type="NCBI Taxonomy" id="175797"/>
    <lineage>
        <taxon>Eukaryota</taxon>
        <taxon>Metazoa</taxon>
        <taxon>Chordata</taxon>
        <taxon>Craniata</taxon>
        <taxon>Vertebrata</taxon>
        <taxon>Euteleostomi</taxon>
        <taxon>Actinopterygii</taxon>
        <taxon>Neopterygii</taxon>
        <taxon>Teleostei</taxon>
        <taxon>Ostariophysi</taxon>
        <taxon>Siluriformes</taxon>
        <taxon>Siluridae</taxon>
        <taxon>Silurus</taxon>
    </lineage>
</organism>
<dbReference type="InterPro" id="IPR013106">
    <property type="entry name" value="Ig_V-set"/>
</dbReference>
<dbReference type="InterPro" id="IPR036179">
    <property type="entry name" value="Ig-like_dom_sf"/>
</dbReference>
<feature type="compositionally biased region" description="Basic and acidic residues" evidence="1">
    <location>
        <begin position="359"/>
        <end position="369"/>
    </location>
</feature>
<protein>
    <recommendedName>
        <fullName evidence="3">Ig-like domain-containing protein</fullName>
    </recommendedName>
</protein>
<dbReference type="Pfam" id="PF07686">
    <property type="entry name" value="V-set"/>
    <property type="match status" value="1"/>
</dbReference>
<feature type="domain" description="Ig-like" evidence="3">
    <location>
        <begin position="66"/>
        <end position="145"/>
    </location>
</feature>
<dbReference type="InterPro" id="IPR013783">
    <property type="entry name" value="Ig-like_fold"/>
</dbReference>
<reference evidence="4" key="1">
    <citation type="submission" date="2020-08" db="EMBL/GenBank/DDBJ databases">
        <title>Chromosome-level assembly of Southern catfish (Silurus meridionalis) provides insights into visual adaptation to the nocturnal and benthic lifestyles.</title>
        <authorList>
            <person name="Zhang Y."/>
            <person name="Wang D."/>
            <person name="Peng Z."/>
        </authorList>
    </citation>
    <scope>NUCLEOTIDE SEQUENCE</scope>
    <source>
        <strain evidence="4">SWU-2019-XX</strain>
        <tissue evidence="4">Muscle</tissue>
    </source>
</reference>
<dbReference type="InterPro" id="IPR007110">
    <property type="entry name" value="Ig-like_dom"/>
</dbReference>
<accession>A0A8T0BMZ1</accession>
<feature type="transmembrane region" description="Helical" evidence="2">
    <location>
        <begin position="291"/>
        <end position="315"/>
    </location>
</feature>
<dbReference type="Gene3D" id="2.60.40.10">
    <property type="entry name" value="Immunoglobulins"/>
    <property type="match status" value="2"/>
</dbReference>
<comment type="caution">
    <text evidence="4">The sequence shown here is derived from an EMBL/GenBank/DDBJ whole genome shotgun (WGS) entry which is preliminary data.</text>
</comment>
<dbReference type="Proteomes" id="UP000606274">
    <property type="component" value="Unassembled WGS sequence"/>
</dbReference>
<proteinExistence type="predicted"/>
<dbReference type="AlphaFoldDB" id="A0A8T0BMZ1"/>
<feature type="region of interest" description="Disordered" evidence="1">
    <location>
        <begin position="341"/>
        <end position="369"/>
    </location>
</feature>
<evidence type="ECO:0000256" key="1">
    <source>
        <dbReference type="SAM" id="MobiDB-lite"/>
    </source>
</evidence>
<dbReference type="InterPro" id="IPR003599">
    <property type="entry name" value="Ig_sub"/>
</dbReference>
<sequence>MNQEIEWKLNNQLLLSKAKTGLLRRGSFQTVSRARIDRTTLQIASLVSEDFGVYKCKTTEYKLFLASAQANPSTVLYNSGTKLSCDVATGSTPNKHTFQWFNPNSTSYSNDKEVNVKSVTTDNAGTWTCMVRDEKGLFRINVTVEVKVIGPLITSGEVMVSEWDTVELACLLSGKNRLPIKGGLWKREPPSEVYFPVLISTANTVKWNRTGVSDRVTFSDQELNANFSVKLNKVTRADTGVYVFTLEFEGGNSLSEKLHLTVLKREGFDSENDLKMNKNNIWHKSFWGMQMWIWVAIVLSIVVLISLVIIIVVIYRRNKRMKRRMNKLNSMRQPRDYCKCTRGVGKPRAGKKARPPPLSRHDYSSLHDL</sequence>
<keyword evidence="2" id="KW-0812">Transmembrane</keyword>
<evidence type="ECO:0000256" key="2">
    <source>
        <dbReference type="SAM" id="Phobius"/>
    </source>
</evidence>
<dbReference type="PANTHER" id="PTHR11422:SF6">
    <property type="entry name" value="HEMICENTIN-1 ISOFORM X1"/>
    <property type="match status" value="1"/>
</dbReference>
<keyword evidence="2" id="KW-1133">Transmembrane helix</keyword>
<dbReference type="PANTHER" id="PTHR11422">
    <property type="entry name" value="T-CELL SURFACE GLYCOPROTEIN CD4"/>
    <property type="match status" value="1"/>
</dbReference>
<evidence type="ECO:0000313" key="4">
    <source>
        <dbReference type="EMBL" id="KAF7708285.1"/>
    </source>
</evidence>
<feature type="domain" description="Ig-like" evidence="3">
    <location>
        <begin position="151"/>
        <end position="261"/>
    </location>
</feature>
<keyword evidence="2" id="KW-0472">Membrane</keyword>